<proteinExistence type="predicted"/>
<reference evidence="1" key="1">
    <citation type="submission" date="2020-11" db="EMBL/GenBank/DDBJ databases">
        <authorList>
            <person name="Tran Van P."/>
        </authorList>
    </citation>
    <scope>NUCLEOTIDE SEQUENCE</scope>
</reference>
<gene>
    <name evidence="1" type="ORF">TCEB3V08_LOCUS2963</name>
</gene>
<dbReference type="AlphaFoldDB" id="A0A7R9GRX7"/>
<dbReference type="EMBL" id="OC317151">
    <property type="protein sequence ID" value="CAD7395075.1"/>
    <property type="molecule type" value="Genomic_DNA"/>
</dbReference>
<protein>
    <submittedName>
        <fullName evidence="1">Uncharacterized protein</fullName>
    </submittedName>
</protein>
<organism evidence="1">
    <name type="scientific">Timema cristinae</name>
    <name type="common">Walking stick</name>
    <dbReference type="NCBI Taxonomy" id="61476"/>
    <lineage>
        <taxon>Eukaryota</taxon>
        <taxon>Metazoa</taxon>
        <taxon>Ecdysozoa</taxon>
        <taxon>Arthropoda</taxon>
        <taxon>Hexapoda</taxon>
        <taxon>Insecta</taxon>
        <taxon>Pterygota</taxon>
        <taxon>Neoptera</taxon>
        <taxon>Polyneoptera</taxon>
        <taxon>Phasmatodea</taxon>
        <taxon>Timematodea</taxon>
        <taxon>Timematoidea</taxon>
        <taxon>Timematidae</taxon>
        <taxon>Timema</taxon>
    </lineage>
</organism>
<name>A0A7R9GRX7_TIMCR</name>
<accession>A0A7R9GRX7</accession>
<sequence>MARARERLETNLRPYSRVHPTRLFPTEARRDQPNTRQVRRSGCLMGGWWGHYSFQCQPVDKTNSPTAIRSVGWNVGKAACMSVGVGRVSCHLQLAISHLTTFFQHLDTRLGDHVTLTVAGLPAMRF</sequence>
<evidence type="ECO:0000313" key="1">
    <source>
        <dbReference type="EMBL" id="CAD7395075.1"/>
    </source>
</evidence>